<dbReference type="Proteomes" id="UP000240374">
    <property type="component" value="Segment"/>
</dbReference>
<organism evidence="1 2">
    <name type="scientific">Pseudomonas phage uligo</name>
    <dbReference type="NCBI Taxonomy" id="2048979"/>
    <lineage>
        <taxon>Viruses</taxon>
        <taxon>Duplodnaviria</taxon>
        <taxon>Heunggongvirae</taxon>
        <taxon>Uroviricota</taxon>
        <taxon>Caudoviricetes</taxon>
        <taxon>Autographivirales</taxon>
        <taxon>Autosignataviridae</taxon>
        <taxon>Colwellvirinae</taxon>
        <taxon>Uliginvirus</taxon>
        <taxon>Uliginvirus uligo</taxon>
    </lineage>
</organism>
<evidence type="ECO:0000313" key="2">
    <source>
        <dbReference type="Proteomes" id="UP000240374"/>
    </source>
</evidence>
<proteinExistence type="predicted"/>
<accession>A0A2H4P7Q3</accession>
<sequence>MCNCCPSLLKFVYAFTDRYTGARRYQQPADAVLQDAKFSLSVYGWATCSRCGDEPEDDLEWTTYDEFVSHRETVEDPL</sequence>
<name>A0A2H4P7Q3_9CAUD</name>
<evidence type="ECO:0000313" key="1">
    <source>
        <dbReference type="EMBL" id="ATW58213.1"/>
    </source>
</evidence>
<protein>
    <submittedName>
        <fullName evidence="1">Uncharacterized protein</fullName>
    </submittedName>
</protein>
<reference evidence="1" key="1">
    <citation type="submission" date="2018-04" db="EMBL/GenBank/DDBJ databases">
        <authorList>
            <person name="Djurhuus A.M."/>
            <person name="Carstens A.B."/>
            <person name="Hansen L.H."/>
        </authorList>
    </citation>
    <scope>NUCLEOTIDE SEQUENCE</scope>
</reference>
<dbReference type="EMBL" id="MG018929">
    <property type="protein sequence ID" value="ATW58213.1"/>
    <property type="molecule type" value="Genomic_DNA"/>
</dbReference>
<keyword evidence="2" id="KW-1185">Reference proteome</keyword>